<dbReference type="GO" id="GO:0033573">
    <property type="term" value="C:high-affinity iron permease complex"/>
    <property type="evidence" value="ECO:0007669"/>
    <property type="project" value="InterPro"/>
</dbReference>
<gene>
    <name evidence="7" type="ORF">BBD42_14140</name>
</gene>
<feature type="transmembrane region" description="Helical" evidence="6">
    <location>
        <begin position="410"/>
        <end position="429"/>
    </location>
</feature>
<dbReference type="EMBL" id="CP016808">
    <property type="protein sequence ID" value="ANY67485.1"/>
    <property type="molecule type" value="Genomic_DNA"/>
</dbReference>
<evidence type="ECO:0000313" key="7">
    <source>
        <dbReference type="EMBL" id="ANY67485.1"/>
    </source>
</evidence>
<reference evidence="7" key="1">
    <citation type="submission" date="2016-08" db="EMBL/GenBank/DDBJ databases">
        <title>Complete Genome Seqeunce of Paenibacillus sp. BIHB 4019 from tea rhizoplane.</title>
        <authorList>
            <person name="Thakur R."/>
            <person name="Swarnkar M.K."/>
            <person name="Gulati A."/>
        </authorList>
    </citation>
    <scope>NUCLEOTIDE SEQUENCE [LARGE SCALE GENOMIC DNA]</scope>
    <source>
        <strain evidence="7">BIHB4019</strain>
    </source>
</reference>
<evidence type="ECO:0000256" key="4">
    <source>
        <dbReference type="ARBA" id="ARBA00022989"/>
    </source>
</evidence>
<feature type="transmembrane region" description="Helical" evidence="6">
    <location>
        <begin position="571"/>
        <end position="590"/>
    </location>
</feature>
<feature type="transmembrane region" description="Helical" evidence="6">
    <location>
        <begin position="487"/>
        <end position="507"/>
    </location>
</feature>
<keyword evidence="3 6" id="KW-0812">Transmembrane</keyword>
<evidence type="ECO:0000256" key="1">
    <source>
        <dbReference type="ARBA" id="ARBA00004141"/>
    </source>
</evidence>
<protein>
    <submittedName>
        <fullName evidence="7">Iron permease</fullName>
    </submittedName>
</protein>
<dbReference type="GO" id="GO:0015093">
    <property type="term" value="F:ferrous iron transmembrane transporter activity"/>
    <property type="evidence" value="ECO:0007669"/>
    <property type="project" value="TreeGrafter"/>
</dbReference>
<dbReference type="PANTHER" id="PTHR31632:SF2">
    <property type="entry name" value="PLASMA MEMBRANE IRON PERMEASE"/>
    <property type="match status" value="1"/>
</dbReference>
<dbReference type="Pfam" id="PF03239">
    <property type="entry name" value="FTR1"/>
    <property type="match status" value="1"/>
</dbReference>
<evidence type="ECO:0000256" key="2">
    <source>
        <dbReference type="ARBA" id="ARBA00008333"/>
    </source>
</evidence>
<feature type="transmembrane region" description="Helical" evidence="6">
    <location>
        <begin position="376"/>
        <end position="398"/>
    </location>
</feature>
<name>A0A1B2DIJ0_9BACL</name>
<comment type="subcellular location">
    <subcellularLocation>
        <location evidence="1">Membrane</location>
        <topology evidence="1">Multi-pass membrane protein</topology>
    </subcellularLocation>
</comment>
<dbReference type="RefSeq" id="WP_099518683.1">
    <property type="nucleotide sequence ID" value="NZ_CP016808.1"/>
</dbReference>
<dbReference type="AlphaFoldDB" id="A0A1B2DIJ0"/>
<evidence type="ECO:0000256" key="3">
    <source>
        <dbReference type="ARBA" id="ARBA00022692"/>
    </source>
</evidence>
<evidence type="ECO:0000256" key="5">
    <source>
        <dbReference type="ARBA" id="ARBA00023136"/>
    </source>
</evidence>
<organism evidence="7">
    <name type="scientific">Paenibacillus sp. BIHB 4019</name>
    <dbReference type="NCBI Taxonomy" id="1870819"/>
    <lineage>
        <taxon>Bacteria</taxon>
        <taxon>Bacillati</taxon>
        <taxon>Bacillota</taxon>
        <taxon>Bacilli</taxon>
        <taxon>Bacillales</taxon>
        <taxon>Paenibacillaceae</taxon>
        <taxon>Paenibacillus</taxon>
    </lineage>
</organism>
<feature type="transmembrane region" description="Helical" evidence="6">
    <location>
        <begin position="345"/>
        <end position="364"/>
    </location>
</feature>
<comment type="similarity">
    <text evidence="2">Belongs to the oxidase-dependent Fe transporter (OFeT) (TC 9.A.10.1) family.</text>
</comment>
<proteinExistence type="inferred from homology"/>
<feature type="transmembrane region" description="Helical" evidence="6">
    <location>
        <begin position="449"/>
        <end position="467"/>
    </location>
</feature>
<evidence type="ECO:0000256" key="6">
    <source>
        <dbReference type="SAM" id="Phobius"/>
    </source>
</evidence>
<feature type="transmembrane region" description="Helical" evidence="6">
    <location>
        <begin position="519"/>
        <end position="536"/>
    </location>
</feature>
<accession>A0A1B2DIJ0</accession>
<sequence length="594" mass="64518">MVLGRSRYSIGWKWLGIIVILAAIALGAIGVRPAFAETSSDLDKLLPLVGGALAAASQSDWEQASGHIKEANERWKQLNVKKSDLSADVDSALAHAIVLLDEADNKPDEAKASLSELAKAINKYVKSVQKDDQAKLTGKEAAKQLLPMATKLLIEIQGEQWVKASANYKTINDNWLTIEPAIRSENFTVYGKLETAMSMIRIALQAEPPRAEQAETETNAMIQLINDYIAGKIDAASAPAEKLGIADLIAIVDKAAKDIAAGNLNEADGQMQAFISKWPSVEGQVQIRSADAYTKIEIKMTAVSGYLLSNPPVPDKAQAVIAEIREILAPMVEETRYTAWDAGMILLREGLEAILVLAALLAYLKKSGNESKRIWVWSGVWVGLLLSAVMAVLLTYAIAQAAAGSAREAIEGIAGLVSVILMITVGNWLHSKANMRSWNSYIDNKMGSAIARGSLWSLFAVSALAIMREGAETTIFYVGMAPSIDPLQMILGIGVTFLLLVAIAFVIIRFSTKLPIRPFFIVASVLIYYLVFRFMGESIHSLQVAAWLPTHAVSELPTIGSLGFYPTLETALTQLAVLLVIIVMFVWQQVRRKA</sequence>
<keyword evidence="4 6" id="KW-1133">Transmembrane helix</keyword>
<dbReference type="PANTHER" id="PTHR31632">
    <property type="entry name" value="IRON TRANSPORTER FTH1"/>
    <property type="match status" value="1"/>
</dbReference>
<keyword evidence="5 6" id="KW-0472">Membrane</keyword>
<dbReference type="InterPro" id="IPR004923">
    <property type="entry name" value="FTR1/Fip1/EfeU"/>
</dbReference>